<accession>A0ABX9XR19</accession>
<dbReference type="Proteomes" id="UP000276901">
    <property type="component" value="Unassembled WGS sequence"/>
</dbReference>
<proteinExistence type="predicted"/>
<protein>
    <submittedName>
        <fullName evidence="1">Uncharacterized protein</fullName>
    </submittedName>
</protein>
<evidence type="ECO:0000313" key="1">
    <source>
        <dbReference type="EMBL" id="RPE93930.1"/>
    </source>
</evidence>
<sequence>RRCVVRIIEKSETNASKKFKKIKKNRLSMKNNAKRTHSHQQAVSIPLHFVEVLSWEANDTNELTLDVIIFAGCVRRNTSGQFPIKRCKLQNFVRK</sequence>
<dbReference type="RefSeq" id="WP_170152927.1">
    <property type="nucleotide sequence ID" value="NZ_RKQT01000002.1"/>
</dbReference>
<name>A0ABX9XR19_9PAST</name>
<feature type="non-terminal residue" evidence="1">
    <location>
        <position position="1"/>
    </location>
</feature>
<evidence type="ECO:0000313" key="2">
    <source>
        <dbReference type="Proteomes" id="UP000276901"/>
    </source>
</evidence>
<keyword evidence="2" id="KW-1185">Reference proteome</keyword>
<reference evidence="1 2" key="1">
    <citation type="submission" date="2018-11" db="EMBL/GenBank/DDBJ databases">
        <title>Genomic Encyclopedia of Type Strains, Phase IV (KMG-IV): sequencing the most valuable type-strain genomes for metagenomic binning, comparative biology and taxonomic classification.</title>
        <authorList>
            <person name="Goeker M."/>
        </authorList>
    </citation>
    <scope>NUCLEOTIDE SEQUENCE [LARGE SCALE GENOMIC DNA]</scope>
    <source>
        <strain evidence="1 2">DSM 25797</strain>
    </source>
</reference>
<organism evidence="1 2">
    <name type="scientific">Frederiksenia canicola</name>
    <dbReference type="NCBI Taxonomy" id="123824"/>
    <lineage>
        <taxon>Bacteria</taxon>
        <taxon>Pseudomonadati</taxon>
        <taxon>Pseudomonadota</taxon>
        <taxon>Gammaproteobacteria</taxon>
        <taxon>Pasteurellales</taxon>
        <taxon>Pasteurellaceae</taxon>
        <taxon>Frederiksenia</taxon>
    </lineage>
</organism>
<gene>
    <name evidence="1" type="ORF">EDC49_1448</name>
</gene>
<dbReference type="EMBL" id="RKQT01000002">
    <property type="protein sequence ID" value="RPE93930.1"/>
    <property type="molecule type" value="Genomic_DNA"/>
</dbReference>
<comment type="caution">
    <text evidence="1">The sequence shown here is derived from an EMBL/GenBank/DDBJ whole genome shotgun (WGS) entry which is preliminary data.</text>
</comment>